<feature type="compositionally biased region" description="Polar residues" evidence="3">
    <location>
        <begin position="733"/>
        <end position="747"/>
    </location>
</feature>
<organism evidence="5">
    <name type="scientific">Sesamum radiatum</name>
    <name type="common">Black benniseed</name>
    <dbReference type="NCBI Taxonomy" id="300843"/>
    <lineage>
        <taxon>Eukaryota</taxon>
        <taxon>Viridiplantae</taxon>
        <taxon>Streptophyta</taxon>
        <taxon>Embryophyta</taxon>
        <taxon>Tracheophyta</taxon>
        <taxon>Spermatophyta</taxon>
        <taxon>Magnoliopsida</taxon>
        <taxon>eudicotyledons</taxon>
        <taxon>Gunneridae</taxon>
        <taxon>Pentapetalae</taxon>
        <taxon>asterids</taxon>
        <taxon>lamiids</taxon>
        <taxon>Lamiales</taxon>
        <taxon>Pedaliaceae</taxon>
        <taxon>Sesamum</taxon>
    </lineage>
</organism>
<feature type="region of interest" description="Disordered" evidence="3">
    <location>
        <begin position="100"/>
        <end position="194"/>
    </location>
</feature>
<dbReference type="AlphaFoldDB" id="A0AAW2KKS9"/>
<dbReference type="InterPro" id="IPR001487">
    <property type="entry name" value="Bromodomain"/>
</dbReference>
<feature type="region of interest" description="Disordered" evidence="3">
    <location>
        <begin position="669"/>
        <end position="719"/>
    </location>
</feature>
<name>A0AAW2KKS9_SESRA</name>
<feature type="domain" description="Bromo" evidence="4">
    <location>
        <begin position="211"/>
        <end position="281"/>
    </location>
</feature>
<feature type="compositionally biased region" description="Acidic residues" evidence="3">
    <location>
        <begin position="142"/>
        <end position="168"/>
    </location>
</feature>
<feature type="region of interest" description="Disordered" evidence="3">
    <location>
        <begin position="733"/>
        <end position="761"/>
    </location>
</feature>
<evidence type="ECO:0000256" key="3">
    <source>
        <dbReference type="SAM" id="MobiDB-lite"/>
    </source>
</evidence>
<keyword evidence="1 2" id="KW-0103">Bromodomain</keyword>
<evidence type="ECO:0000259" key="4">
    <source>
        <dbReference type="PROSITE" id="PS50014"/>
    </source>
</evidence>
<evidence type="ECO:0000256" key="1">
    <source>
        <dbReference type="ARBA" id="ARBA00023117"/>
    </source>
</evidence>
<protein>
    <submittedName>
        <fullName evidence="5">Bromodomain-containing protein 9</fullName>
    </submittedName>
</protein>
<dbReference type="PANTHER" id="PTHR22881:SF42">
    <property type="entry name" value="DNA-BINDING BROMODOMAIN-CONTAINING PROTEIN"/>
    <property type="match status" value="1"/>
</dbReference>
<feature type="compositionally biased region" description="Low complexity" evidence="3">
    <location>
        <begin position="586"/>
        <end position="599"/>
    </location>
</feature>
<sequence length="928" mass="102520">MEREPYNCTKSLLEREREERERLFLLQKRGYREVARSCPKVDPLAIETSVAEPDLRRSHRRRNVKYVFGLDDYFDDDELFENEELHRREKKLKHLLNLQSSGELESTSPQRRRTRRVDHAPATSANSSDDVGKPLEKRKIDEEIDEVMDVDNDDANDEDNYTVENDEEVRDKEAEPIAEHSPPGAPTEFPSGIPLPDKKALELELILDKLQKKDIYGVYAEPVDPEELPDYHDVIKHPMDFATVRSKLGNGSYATLEQFESDVFLICSNAMQYNAPDTIYHKQARSIKELAIKEFHKIRLNAECSEKDVKPDQKMRSCSTLARQIKRSVSRTVQESLNSDFSSGATHATTVDIHNASDAVQSVGCERPGNIDVLAEGNHLSNDNNLYKGEESLPGKGPLSRFGRKSFLHDDNRRATYSTSLSCPATTSESMFSTFEGESKQLIPVGPFSDNSYARSLARFATTSGSVAWKVTSKRIEQALPQGFKFGRGWVGDYEPLPTPVLMLENCTVKEPPFLAKVQPDAVPWKFEDVPMVTESSKESPCSRPFLENKSPFIGPAGVNSPAPSITTTLPVKQHPITMGVAETKPSFFSSPGMSPSYSANPSNQHQNSHSRTSVETDEKVLKQFESRGAPSFSKNAAELIDHRQVCTTSGMEVSMLTEFTSRNINLFPSEASERPDNNGPGTGGLPNGRVVGNGRDSNKLDSSSFGSAKSAHRQGQGLSDPVQLMRMLAGKAQNQQLSSDQSSIEAPSQVSSSAPSSSSNDLSIAAVAAARAWMSVGAGGFKPAGQNANLEKDQIYADSLCNSTCDIQQQVAQFHGEFPASRGMHVQPDRKSSPRHAFVPGPVPIRVGNGIQFHNQSMVSPQLISADSSRFQVQSTWRNLSPQMHSRQKLEAFPPDLNIGFQSSGSPRKPPSGVLVDPQQPDLALQL</sequence>
<dbReference type="PRINTS" id="PR00503">
    <property type="entry name" value="BROMODOMAIN"/>
</dbReference>
<feature type="compositionally biased region" description="Basic and acidic residues" evidence="3">
    <location>
        <begin position="169"/>
        <end position="178"/>
    </location>
</feature>
<dbReference type="SMART" id="SM00297">
    <property type="entry name" value="BROMO"/>
    <property type="match status" value="1"/>
</dbReference>
<feature type="compositionally biased region" description="Basic and acidic residues" evidence="3">
    <location>
        <begin position="130"/>
        <end position="141"/>
    </location>
</feature>
<feature type="compositionally biased region" description="Polar residues" evidence="3">
    <location>
        <begin position="100"/>
        <end position="109"/>
    </location>
</feature>
<proteinExistence type="predicted"/>
<feature type="compositionally biased region" description="Polar residues" evidence="3">
    <location>
        <begin position="600"/>
        <end position="612"/>
    </location>
</feature>
<dbReference type="Gene3D" id="1.20.920.10">
    <property type="entry name" value="Bromodomain-like"/>
    <property type="match status" value="1"/>
</dbReference>
<reference evidence="5" key="2">
    <citation type="journal article" date="2024" name="Plant">
        <title>Genomic evolution and insights into agronomic trait innovations of Sesamum species.</title>
        <authorList>
            <person name="Miao H."/>
            <person name="Wang L."/>
            <person name="Qu L."/>
            <person name="Liu H."/>
            <person name="Sun Y."/>
            <person name="Le M."/>
            <person name="Wang Q."/>
            <person name="Wei S."/>
            <person name="Zheng Y."/>
            <person name="Lin W."/>
            <person name="Duan Y."/>
            <person name="Cao H."/>
            <person name="Xiong S."/>
            <person name="Wang X."/>
            <person name="Wei L."/>
            <person name="Li C."/>
            <person name="Ma Q."/>
            <person name="Ju M."/>
            <person name="Zhao R."/>
            <person name="Li G."/>
            <person name="Mu C."/>
            <person name="Tian Q."/>
            <person name="Mei H."/>
            <person name="Zhang T."/>
            <person name="Gao T."/>
            <person name="Zhang H."/>
        </authorList>
    </citation>
    <scope>NUCLEOTIDE SEQUENCE</scope>
    <source>
        <strain evidence="5">G02</strain>
    </source>
</reference>
<dbReference type="PROSITE" id="PS50014">
    <property type="entry name" value="BROMODOMAIN_2"/>
    <property type="match status" value="1"/>
</dbReference>
<dbReference type="PANTHER" id="PTHR22881">
    <property type="entry name" value="BROMODOMAIN CONTAINING PROTEIN"/>
    <property type="match status" value="1"/>
</dbReference>
<evidence type="ECO:0000313" key="5">
    <source>
        <dbReference type="EMBL" id="KAL0306353.1"/>
    </source>
</evidence>
<dbReference type="InterPro" id="IPR018359">
    <property type="entry name" value="Bromodomain_CS"/>
</dbReference>
<dbReference type="SUPFAM" id="SSF47370">
    <property type="entry name" value="Bromodomain"/>
    <property type="match status" value="1"/>
</dbReference>
<dbReference type="InterPro" id="IPR051831">
    <property type="entry name" value="Bromodomain_contain_prot"/>
</dbReference>
<dbReference type="PROSITE" id="PS00633">
    <property type="entry name" value="BROMODOMAIN_1"/>
    <property type="match status" value="1"/>
</dbReference>
<gene>
    <name evidence="5" type="ORF">Sradi_6052600</name>
</gene>
<dbReference type="InterPro" id="IPR036427">
    <property type="entry name" value="Bromodomain-like_sf"/>
</dbReference>
<feature type="region of interest" description="Disordered" evidence="3">
    <location>
        <begin position="901"/>
        <end position="928"/>
    </location>
</feature>
<dbReference type="CDD" id="cd04369">
    <property type="entry name" value="Bromodomain"/>
    <property type="match status" value="1"/>
</dbReference>
<feature type="compositionally biased region" description="Low complexity" evidence="3">
    <location>
        <begin position="749"/>
        <end position="761"/>
    </location>
</feature>
<feature type="region of interest" description="Disordered" evidence="3">
    <location>
        <begin position="584"/>
        <end position="619"/>
    </location>
</feature>
<dbReference type="Pfam" id="PF00439">
    <property type="entry name" value="Bromodomain"/>
    <property type="match status" value="1"/>
</dbReference>
<accession>A0AAW2KKS9</accession>
<reference evidence="5" key="1">
    <citation type="submission" date="2020-06" db="EMBL/GenBank/DDBJ databases">
        <authorList>
            <person name="Li T."/>
            <person name="Hu X."/>
            <person name="Zhang T."/>
            <person name="Song X."/>
            <person name="Zhang H."/>
            <person name="Dai N."/>
            <person name="Sheng W."/>
            <person name="Hou X."/>
            <person name="Wei L."/>
        </authorList>
    </citation>
    <scope>NUCLEOTIDE SEQUENCE</scope>
    <source>
        <strain evidence="5">G02</strain>
        <tissue evidence="5">Leaf</tissue>
    </source>
</reference>
<evidence type="ECO:0000256" key="2">
    <source>
        <dbReference type="PROSITE-ProRule" id="PRU00035"/>
    </source>
</evidence>
<comment type="caution">
    <text evidence="5">The sequence shown here is derived from an EMBL/GenBank/DDBJ whole genome shotgun (WGS) entry which is preliminary data.</text>
</comment>
<dbReference type="EMBL" id="JACGWJ010000028">
    <property type="protein sequence ID" value="KAL0306353.1"/>
    <property type="molecule type" value="Genomic_DNA"/>
</dbReference>